<dbReference type="EMBL" id="JAGTJS010000020">
    <property type="protein sequence ID" value="KAH7240610.1"/>
    <property type="molecule type" value="Genomic_DNA"/>
</dbReference>
<comment type="caution">
    <text evidence="2">The sequence shown here is derived from an EMBL/GenBank/DDBJ whole genome shotgun (WGS) entry which is preliminary data.</text>
</comment>
<proteinExistence type="predicted"/>
<evidence type="ECO:0000313" key="3">
    <source>
        <dbReference type="Proteomes" id="UP000736672"/>
    </source>
</evidence>
<dbReference type="AlphaFoldDB" id="A0A9P9GJI6"/>
<keyword evidence="1" id="KW-0472">Membrane</keyword>
<protein>
    <submittedName>
        <fullName evidence="2">Uncharacterized protein</fullName>
    </submittedName>
</protein>
<name>A0A9P9GJI6_FUSSL</name>
<evidence type="ECO:0000313" key="2">
    <source>
        <dbReference type="EMBL" id="KAH7240610.1"/>
    </source>
</evidence>
<sequence>MSLLQAPRRQLLERLPRACAISSECPLQQRLQHQLQSPSTPRRLLSTTVTRLYASRRRSPDNETIQRVKRLQEAKLAKDQSLQGINKAEKEKEFKKRYNSAARKWTASIIALPILLVTSYYLFDRLVRGNKQKEMPKQPAALGGLPEPR</sequence>
<keyword evidence="3" id="KW-1185">Reference proteome</keyword>
<evidence type="ECO:0000256" key="1">
    <source>
        <dbReference type="SAM" id="Phobius"/>
    </source>
</evidence>
<accession>A0A9P9GJI6</accession>
<reference evidence="2" key="1">
    <citation type="journal article" date="2021" name="Nat. Commun.">
        <title>Genetic determinants of endophytism in the Arabidopsis root mycobiome.</title>
        <authorList>
            <person name="Mesny F."/>
            <person name="Miyauchi S."/>
            <person name="Thiergart T."/>
            <person name="Pickel B."/>
            <person name="Atanasova L."/>
            <person name="Karlsson M."/>
            <person name="Huettel B."/>
            <person name="Barry K.W."/>
            <person name="Haridas S."/>
            <person name="Chen C."/>
            <person name="Bauer D."/>
            <person name="Andreopoulos W."/>
            <person name="Pangilinan J."/>
            <person name="LaButti K."/>
            <person name="Riley R."/>
            <person name="Lipzen A."/>
            <person name="Clum A."/>
            <person name="Drula E."/>
            <person name="Henrissat B."/>
            <person name="Kohler A."/>
            <person name="Grigoriev I.V."/>
            <person name="Martin F.M."/>
            <person name="Hacquard S."/>
        </authorList>
    </citation>
    <scope>NUCLEOTIDE SEQUENCE</scope>
    <source>
        <strain evidence="2">FSSC 5 MPI-SDFR-AT-0091</strain>
    </source>
</reference>
<keyword evidence="1" id="KW-0812">Transmembrane</keyword>
<feature type="transmembrane region" description="Helical" evidence="1">
    <location>
        <begin position="105"/>
        <end position="123"/>
    </location>
</feature>
<keyword evidence="1" id="KW-1133">Transmembrane helix</keyword>
<organism evidence="2 3">
    <name type="scientific">Fusarium solani</name>
    <name type="common">Filamentous fungus</name>
    <dbReference type="NCBI Taxonomy" id="169388"/>
    <lineage>
        <taxon>Eukaryota</taxon>
        <taxon>Fungi</taxon>
        <taxon>Dikarya</taxon>
        <taxon>Ascomycota</taxon>
        <taxon>Pezizomycotina</taxon>
        <taxon>Sordariomycetes</taxon>
        <taxon>Hypocreomycetidae</taxon>
        <taxon>Hypocreales</taxon>
        <taxon>Nectriaceae</taxon>
        <taxon>Fusarium</taxon>
        <taxon>Fusarium solani species complex</taxon>
    </lineage>
</organism>
<gene>
    <name evidence="2" type="ORF">B0J15DRAFT_502407</name>
</gene>
<dbReference type="Proteomes" id="UP000736672">
    <property type="component" value="Unassembled WGS sequence"/>
</dbReference>
<dbReference type="OrthoDB" id="3784821at2759"/>